<feature type="region of interest" description="Disordered" evidence="1">
    <location>
        <begin position="59"/>
        <end position="93"/>
    </location>
</feature>
<evidence type="ECO:0000313" key="2">
    <source>
        <dbReference type="EMBL" id="GKV01385.1"/>
    </source>
</evidence>
<evidence type="ECO:0000313" key="3">
    <source>
        <dbReference type="Proteomes" id="UP001054252"/>
    </source>
</evidence>
<dbReference type="Proteomes" id="UP001054252">
    <property type="component" value="Unassembled WGS sequence"/>
</dbReference>
<keyword evidence="3" id="KW-1185">Reference proteome</keyword>
<dbReference type="AlphaFoldDB" id="A0AAV5IS49"/>
<evidence type="ECO:0000256" key="1">
    <source>
        <dbReference type="SAM" id="MobiDB-lite"/>
    </source>
</evidence>
<name>A0AAV5IS49_9ROSI</name>
<comment type="caution">
    <text evidence="2">The sequence shown here is derived from an EMBL/GenBank/DDBJ whole genome shotgun (WGS) entry which is preliminary data.</text>
</comment>
<gene>
    <name evidence="2" type="ORF">SLEP1_g13942</name>
</gene>
<sequence length="93" mass="10320">MYLCCMSLMSSSSKEVETSRLRKTIFYLPTQPAATLTRAPTVGTCVAQAGRPTTKLIRKRAEDESAAQKRHKLEKQQQQEAPQFVPRPPPGGC</sequence>
<organism evidence="2 3">
    <name type="scientific">Rubroshorea leprosula</name>
    <dbReference type="NCBI Taxonomy" id="152421"/>
    <lineage>
        <taxon>Eukaryota</taxon>
        <taxon>Viridiplantae</taxon>
        <taxon>Streptophyta</taxon>
        <taxon>Embryophyta</taxon>
        <taxon>Tracheophyta</taxon>
        <taxon>Spermatophyta</taxon>
        <taxon>Magnoliopsida</taxon>
        <taxon>eudicotyledons</taxon>
        <taxon>Gunneridae</taxon>
        <taxon>Pentapetalae</taxon>
        <taxon>rosids</taxon>
        <taxon>malvids</taxon>
        <taxon>Malvales</taxon>
        <taxon>Dipterocarpaceae</taxon>
        <taxon>Rubroshorea</taxon>
    </lineage>
</organism>
<protein>
    <submittedName>
        <fullName evidence="2">Uncharacterized protein</fullName>
    </submittedName>
</protein>
<dbReference type="EMBL" id="BPVZ01000017">
    <property type="protein sequence ID" value="GKV01385.1"/>
    <property type="molecule type" value="Genomic_DNA"/>
</dbReference>
<proteinExistence type="predicted"/>
<reference evidence="2 3" key="1">
    <citation type="journal article" date="2021" name="Commun. Biol.">
        <title>The genome of Shorea leprosula (Dipterocarpaceae) highlights the ecological relevance of drought in aseasonal tropical rainforests.</title>
        <authorList>
            <person name="Ng K.K.S."/>
            <person name="Kobayashi M.J."/>
            <person name="Fawcett J.A."/>
            <person name="Hatakeyama M."/>
            <person name="Paape T."/>
            <person name="Ng C.H."/>
            <person name="Ang C.C."/>
            <person name="Tnah L.H."/>
            <person name="Lee C.T."/>
            <person name="Nishiyama T."/>
            <person name="Sese J."/>
            <person name="O'Brien M.J."/>
            <person name="Copetti D."/>
            <person name="Mohd Noor M.I."/>
            <person name="Ong R.C."/>
            <person name="Putra M."/>
            <person name="Sireger I.Z."/>
            <person name="Indrioko S."/>
            <person name="Kosugi Y."/>
            <person name="Izuno A."/>
            <person name="Isagi Y."/>
            <person name="Lee S.L."/>
            <person name="Shimizu K.K."/>
        </authorList>
    </citation>
    <scope>NUCLEOTIDE SEQUENCE [LARGE SCALE GENOMIC DNA]</scope>
    <source>
        <strain evidence="2">214</strain>
    </source>
</reference>
<accession>A0AAV5IS49</accession>